<protein>
    <submittedName>
        <fullName evidence="9">Myosin-I heavy chain</fullName>
    </submittedName>
</protein>
<feature type="region of interest" description="Actin-binding" evidence="6">
    <location>
        <begin position="589"/>
        <end position="611"/>
    </location>
</feature>
<dbReference type="Gene3D" id="3.40.850.10">
    <property type="entry name" value="Kinesin motor domain"/>
    <property type="match status" value="1"/>
</dbReference>
<name>A0AA35X0C0_GEOBA</name>
<reference evidence="9" key="1">
    <citation type="submission" date="2023-03" db="EMBL/GenBank/DDBJ databases">
        <authorList>
            <person name="Steffen K."/>
            <person name="Cardenas P."/>
        </authorList>
    </citation>
    <scope>NUCLEOTIDE SEQUENCE</scope>
</reference>
<dbReference type="Gene3D" id="1.10.10.820">
    <property type="match status" value="1"/>
</dbReference>
<dbReference type="PROSITE" id="PS50096">
    <property type="entry name" value="IQ"/>
    <property type="match status" value="1"/>
</dbReference>
<feature type="region of interest" description="Disordered" evidence="7">
    <location>
        <begin position="846"/>
        <end position="867"/>
    </location>
</feature>
<dbReference type="SUPFAM" id="SSF52540">
    <property type="entry name" value="P-loop containing nucleoside triphosphate hydrolases"/>
    <property type="match status" value="1"/>
</dbReference>
<dbReference type="Proteomes" id="UP001174909">
    <property type="component" value="Unassembled WGS sequence"/>
</dbReference>
<evidence type="ECO:0000256" key="5">
    <source>
        <dbReference type="ARBA" id="ARBA00023203"/>
    </source>
</evidence>
<keyword evidence="1" id="KW-0547">Nucleotide-binding</keyword>
<proteinExistence type="inferred from homology"/>
<dbReference type="Gene3D" id="1.20.58.530">
    <property type="match status" value="1"/>
</dbReference>
<evidence type="ECO:0000313" key="9">
    <source>
        <dbReference type="EMBL" id="CAI8039474.1"/>
    </source>
</evidence>
<keyword evidence="10" id="KW-1185">Reference proteome</keyword>
<dbReference type="InterPro" id="IPR027417">
    <property type="entry name" value="P-loop_NTPase"/>
</dbReference>
<evidence type="ECO:0000256" key="2">
    <source>
        <dbReference type="ARBA" id="ARBA00022840"/>
    </source>
</evidence>
<sequence>MAREDNFDLINLDGPLSVEAILKTLQQRFMEGHCYHYTGSPVLVSIQTWIGPVLLCINPFEAPGPAVHAVLKHLCEQVLQEMANDQLPHALIFKGVCGSGKSFTADRLLLEMFQNTKRTDWLQDIRKYWQVSTVVLRAMGTASNEQNKDSSRIGRVVDFTIAELKIIKIKMNCFFLDQTRLVSPSAREQNYHIFYQMLAGLSPEERTKYQLNYHDVRTLHYLSQGMEPAETVPQLQSRFEAWKSSLAQLGIPLTDVLKVLSAVLLLGNTLFYEAKNQELQLQGAEELQSVATLLGIQPQSLQRGLTLRTYRSSRGPTVQSPCSAAAANGARDALVKALYIRTMVAVMRRINTLLRGVSQKTHVGGANGGHTYSSEPGMLHVVDMFGFENSEVNSLEQLCVNWTAEQLQHHYIQSLFSSTISRCTEEGVGPMFETAPYDCSPCLELIGGQDSGLLEMLNEETLSPRVSSEDIRIRMRRKFKSNDRFIPPAGSSSTFAIRHYCGTVIYDTYSLLNANADTLADDIIATFDGKVCKFGFVAHLFSVELSRDLLPDGTARGQMCRITPAYLQQASNPDNEVATTYVQDYQSNVQESLCGLLQAQQHHVLCLSSNDKQTSGHFDKEVVGQQIQSMAIFETVDFMQCAYSRSQMFEVFIERYSFLVSRVGSPRSTARETTEEMIGALVGGALSDSDVADDSYSLGTSLIFMTEDLYQAIEGLRRDRLHTAAVRIQATVRMFLCRRQWPHLKFSLRQAKLQGQAHTQLIGGGEEARVNGGQITYSVRNYSIVGNYRVGFPQWRTMRCQYPESGACLLQAGEEVYCLGRSQKRGYLVVEHGGGTIHIPHHYTELRLTPPNSPPPTGRPQPHTSDL</sequence>
<comment type="similarity">
    <text evidence="6">Belongs to the TRAFAC class myosin-kinesin ATPase superfamily. Myosin family.</text>
</comment>
<dbReference type="GO" id="GO:0051015">
    <property type="term" value="F:actin filament binding"/>
    <property type="evidence" value="ECO:0007669"/>
    <property type="project" value="TreeGrafter"/>
</dbReference>
<dbReference type="PRINTS" id="PR00193">
    <property type="entry name" value="MYOSINHEAVY"/>
</dbReference>
<dbReference type="GO" id="GO:0003774">
    <property type="term" value="F:cytoskeletal motor activity"/>
    <property type="evidence" value="ECO:0007669"/>
    <property type="project" value="InterPro"/>
</dbReference>
<dbReference type="PANTHER" id="PTHR13140">
    <property type="entry name" value="MYOSIN"/>
    <property type="match status" value="1"/>
</dbReference>
<dbReference type="GO" id="GO:0005737">
    <property type="term" value="C:cytoplasm"/>
    <property type="evidence" value="ECO:0007669"/>
    <property type="project" value="TreeGrafter"/>
</dbReference>
<dbReference type="GO" id="GO:0016020">
    <property type="term" value="C:membrane"/>
    <property type="evidence" value="ECO:0007669"/>
    <property type="project" value="TreeGrafter"/>
</dbReference>
<evidence type="ECO:0000313" key="10">
    <source>
        <dbReference type="Proteomes" id="UP001174909"/>
    </source>
</evidence>
<evidence type="ECO:0000256" key="4">
    <source>
        <dbReference type="ARBA" id="ARBA00023175"/>
    </source>
</evidence>
<keyword evidence="3 6" id="KW-0518">Myosin</keyword>
<gene>
    <name evidence="9" type="ORF">GBAR_LOCUS21956</name>
</gene>
<keyword evidence="2" id="KW-0067">ATP-binding</keyword>
<dbReference type="PANTHER" id="PTHR13140:SF498">
    <property type="entry name" value="DACHS, ISOFORM E"/>
    <property type="match status" value="1"/>
</dbReference>
<organism evidence="9 10">
    <name type="scientific">Geodia barretti</name>
    <name type="common">Barrett's horny sponge</name>
    <dbReference type="NCBI Taxonomy" id="519541"/>
    <lineage>
        <taxon>Eukaryota</taxon>
        <taxon>Metazoa</taxon>
        <taxon>Porifera</taxon>
        <taxon>Demospongiae</taxon>
        <taxon>Heteroscleromorpha</taxon>
        <taxon>Tetractinellida</taxon>
        <taxon>Astrophorina</taxon>
        <taxon>Geodiidae</taxon>
        <taxon>Geodia</taxon>
    </lineage>
</organism>
<comment type="caution">
    <text evidence="6">Lacks conserved residue(s) required for the propagation of feature annotation.</text>
</comment>
<dbReference type="PROSITE" id="PS51456">
    <property type="entry name" value="MYOSIN_MOTOR"/>
    <property type="match status" value="1"/>
</dbReference>
<comment type="caution">
    <text evidence="9">The sequence shown here is derived from an EMBL/GenBank/DDBJ whole genome shotgun (WGS) entry which is preliminary data.</text>
</comment>
<evidence type="ECO:0000259" key="8">
    <source>
        <dbReference type="PROSITE" id="PS51456"/>
    </source>
</evidence>
<keyword evidence="5 6" id="KW-0009">Actin-binding</keyword>
<dbReference type="Gene3D" id="1.20.5.4820">
    <property type="match status" value="1"/>
</dbReference>
<evidence type="ECO:0000256" key="1">
    <source>
        <dbReference type="ARBA" id="ARBA00022741"/>
    </source>
</evidence>
<dbReference type="InterPro" id="IPR001609">
    <property type="entry name" value="Myosin_head_motor_dom-like"/>
</dbReference>
<evidence type="ECO:0000256" key="7">
    <source>
        <dbReference type="SAM" id="MobiDB-lite"/>
    </source>
</evidence>
<dbReference type="GO" id="GO:0016459">
    <property type="term" value="C:myosin complex"/>
    <property type="evidence" value="ECO:0007669"/>
    <property type="project" value="UniProtKB-KW"/>
</dbReference>
<keyword evidence="4" id="KW-0505">Motor protein</keyword>
<feature type="domain" description="Myosin motor" evidence="8">
    <location>
        <begin position="5"/>
        <end position="718"/>
    </location>
</feature>
<evidence type="ECO:0000256" key="3">
    <source>
        <dbReference type="ARBA" id="ARBA00023123"/>
    </source>
</evidence>
<dbReference type="InterPro" id="IPR036961">
    <property type="entry name" value="Kinesin_motor_dom_sf"/>
</dbReference>
<dbReference type="EMBL" id="CASHTH010003043">
    <property type="protein sequence ID" value="CAI8039474.1"/>
    <property type="molecule type" value="Genomic_DNA"/>
</dbReference>
<dbReference type="GO" id="GO:0005524">
    <property type="term" value="F:ATP binding"/>
    <property type="evidence" value="ECO:0007669"/>
    <property type="project" value="UniProtKB-KW"/>
</dbReference>
<accession>A0AA35X0C0</accession>
<dbReference type="Pfam" id="PF00063">
    <property type="entry name" value="Myosin_head"/>
    <property type="match status" value="1"/>
</dbReference>
<evidence type="ECO:0000256" key="6">
    <source>
        <dbReference type="PROSITE-ProRule" id="PRU00782"/>
    </source>
</evidence>
<dbReference type="AlphaFoldDB" id="A0AA35X0C0"/>
<dbReference type="GO" id="GO:0007015">
    <property type="term" value="P:actin filament organization"/>
    <property type="evidence" value="ECO:0007669"/>
    <property type="project" value="TreeGrafter"/>
</dbReference>
<dbReference type="SMART" id="SM00242">
    <property type="entry name" value="MYSc"/>
    <property type="match status" value="1"/>
</dbReference>
<dbReference type="Gene3D" id="1.20.120.720">
    <property type="entry name" value="Myosin VI head, motor domain, U50 subdomain"/>
    <property type="match status" value="1"/>
</dbReference>